<name>A0A6N7EET1_9MICO</name>
<dbReference type="Proteomes" id="UP000437709">
    <property type="component" value="Unassembled WGS sequence"/>
</dbReference>
<dbReference type="AlphaFoldDB" id="A0A6N7EET1"/>
<proteinExistence type="predicted"/>
<sequence>MGCPGAGEAPTGTGPRPGTTRPCRRPGQARAARRRLVVHLLGSLALLAGCANPGGLDGHLSQAAAQAASAAASASLGLDLYLKGRTSATVADITFVDMAREASTAEDAATQQVVANPDELARRDDVAEAIATAAETIGRARALVSGAVPRDEGDGLVDDLLAQADALATTADHLEEAAG</sequence>
<feature type="region of interest" description="Disordered" evidence="1">
    <location>
        <begin position="1"/>
        <end position="29"/>
    </location>
</feature>
<keyword evidence="3" id="KW-1185">Reference proteome</keyword>
<accession>A0A6N7EET1</accession>
<gene>
    <name evidence="2" type="ORF">GB881_00140</name>
</gene>
<protein>
    <submittedName>
        <fullName evidence="2">Uncharacterized protein</fullName>
    </submittedName>
</protein>
<evidence type="ECO:0000256" key="1">
    <source>
        <dbReference type="SAM" id="MobiDB-lite"/>
    </source>
</evidence>
<dbReference type="EMBL" id="WHPC01000001">
    <property type="protein sequence ID" value="MPV35468.1"/>
    <property type="molecule type" value="Genomic_DNA"/>
</dbReference>
<organism evidence="2 3">
    <name type="scientific">Georgenia subflava</name>
    <dbReference type="NCBI Taxonomy" id="1622177"/>
    <lineage>
        <taxon>Bacteria</taxon>
        <taxon>Bacillati</taxon>
        <taxon>Actinomycetota</taxon>
        <taxon>Actinomycetes</taxon>
        <taxon>Micrococcales</taxon>
        <taxon>Bogoriellaceae</taxon>
        <taxon>Georgenia</taxon>
    </lineage>
</organism>
<reference evidence="2 3" key="1">
    <citation type="submission" date="2019-10" db="EMBL/GenBank/DDBJ databases">
        <title>Georgenia wutianyii sp. nov. and Georgenia yuyongxinii sp. nov. isolated from plateau pika (Ochotona curzoniae) in the Qinghai-Tibet plateau of China.</title>
        <authorList>
            <person name="Tian Z."/>
        </authorList>
    </citation>
    <scope>NUCLEOTIDE SEQUENCE [LARGE SCALE GENOMIC DNA]</scope>
    <source>
        <strain evidence="2 3">JCM 19765</strain>
    </source>
</reference>
<dbReference type="OrthoDB" id="9974956at2"/>
<comment type="caution">
    <text evidence="2">The sequence shown here is derived from an EMBL/GenBank/DDBJ whole genome shotgun (WGS) entry which is preliminary data.</text>
</comment>
<evidence type="ECO:0000313" key="2">
    <source>
        <dbReference type="EMBL" id="MPV35468.1"/>
    </source>
</evidence>
<evidence type="ECO:0000313" key="3">
    <source>
        <dbReference type="Proteomes" id="UP000437709"/>
    </source>
</evidence>
<dbReference type="RefSeq" id="WP_152193375.1">
    <property type="nucleotide sequence ID" value="NZ_VUKD01000001.1"/>
</dbReference>